<feature type="chain" id="PRO_5038982711" description="Ig-like domain-containing protein" evidence="2">
    <location>
        <begin position="25"/>
        <end position="735"/>
    </location>
</feature>
<feature type="signal peptide" evidence="2">
    <location>
        <begin position="1"/>
        <end position="24"/>
    </location>
</feature>
<name>A0A3M0G9Q0_9ACTN</name>
<protein>
    <recommendedName>
        <fullName evidence="3">Ig-like domain-containing protein</fullName>
    </recommendedName>
</protein>
<gene>
    <name evidence="4" type="ORF">EAX62_14130</name>
</gene>
<feature type="domain" description="Ig-like" evidence="3">
    <location>
        <begin position="470"/>
        <end position="506"/>
    </location>
</feature>
<feature type="compositionally biased region" description="Low complexity" evidence="1">
    <location>
        <begin position="568"/>
        <end position="600"/>
    </location>
</feature>
<dbReference type="Gene3D" id="1.50.10.20">
    <property type="match status" value="1"/>
</dbReference>
<dbReference type="Pfam" id="PF07679">
    <property type="entry name" value="I-set"/>
    <property type="match status" value="1"/>
</dbReference>
<dbReference type="InterPro" id="IPR036179">
    <property type="entry name" value="Ig-like_dom_sf"/>
</dbReference>
<keyword evidence="2" id="KW-0732">Signal</keyword>
<dbReference type="OrthoDB" id="3730654at2"/>
<reference evidence="4 5" key="1">
    <citation type="submission" date="2018-10" db="EMBL/GenBank/DDBJ databases">
        <title>Tessaracoccus antarcticuss sp. nov., isolated from sediment.</title>
        <authorList>
            <person name="Zhou L.Y."/>
            <person name="Du Z.J."/>
        </authorList>
    </citation>
    <scope>NUCLEOTIDE SEQUENCE [LARGE SCALE GENOMIC DNA]</scope>
    <source>
        <strain evidence="4 5">JDX10</strain>
    </source>
</reference>
<dbReference type="InterPro" id="IPR013783">
    <property type="entry name" value="Ig-like_fold"/>
</dbReference>
<dbReference type="InterPro" id="IPR013098">
    <property type="entry name" value="Ig_I-set"/>
</dbReference>
<dbReference type="AlphaFoldDB" id="A0A3M0G9Q0"/>
<dbReference type="Proteomes" id="UP000275256">
    <property type="component" value="Unassembled WGS sequence"/>
</dbReference>
<dbReference type="GO" id="GO:0005975">
    <property type="term" value="P:carbohydrate metabolic process"/>
    <property type="evidence" value="ECO:0007669"/>
    <property type="project" value="UniProtKB-ARBA"/>
</dbReference>
<dbReference type="InterPro" id="IPR007110">
    <property type="entry name" value="Ig-like_dom"/>
</dbReference>
<feature type="region of interest" description="Disordered" evidence="1">
    <location>
        <begin position="564"/>
        <end position="601"/>
    </location>
</feature>
<evidence type="ECO:0000259" key="3">
    <source>
        <dbReference type="PROSITE" id="PS50835"/>
    </source>
</evidence>
<evidence type="ECO:0000256" key="2">
    <source>
        <dbReference type="SAM" id="SignalP"/>
    </source>
</evidence>
<sequence length="735" mass="77062">MSRITRWLAGAASVGLLLGFVAPAAGHADDAVAAATNHAGPCVGDTGVTVVLDYQALGGGTDIRCSTETPETGVDAVRAAGFSYDGVTRWGDGFACRLNGRPAVDEVVPLTGNPTYIEKCVNTPPSNGYWSYWHSTDQGQEWEYSNMGALGYEPSAGEWEGWSFSLNATASSNPEPRTSLALAEYDNAASTALAADWIASQWDADADQFAAGLADGISALAAAEAHPDVVSEMVDGLRTTAADYITQADSLAKVLIALDMTGQDTHHFLSCERDLTAELDTFIADDAKSLNNWWGPHLVTIALNRLGKPVPQNVWDLLAKRQVANGGFGSPDDTGLALSALVGTRDNALNPEAMREAATVAIQKTVAWANNPANQKVKNGNHYWATFSAANSTGILGGALAEAGEDISSPQAFMRAQQKLTGVGAWQSVMDRTAPNYMATTQGIFAVAGRSYGTSTLEVPRTTPTCSIAPAFSTQPSSITVTAGETATFTVVATGDPTPGITWEKDVNSLWTPIQGVTGATLTLGNVDNVSNGLKVRAVAANGAGFAVSDIAILTVAPVASPSPSPSPSVSISPSASPSPSVTVSPSASPSPSVKPSQPATVYNTPGYHDVNGRRWFTTCEPYSVTQRCRTLIEATTVREVGGTFVSSKGWAFNNLTYLPSPASAWKGNKLAETGSFVGTDGRQWRTECGTPATGRNGCRSYIAAKVVENVAKPGQPVRYGWVTKEIFNNIVQFS</sequence>
<dbReference type="EMBL" id="REFW01000004">
    <property type="protein sequence ID" value="RMB58333.1"/>
    <property type="molecule type" value="Genomic_DNA"/>
</dbReference>
<comment type="caution">
    <text evidence="4">The sequence shown here is derived from an EMBL/GenBank/DDBJ whole genome shotgun (WGS) entry which is preliminary data.</text>
</comment>
<dbReference type="RefSeq" id="WP_121902370.1">
    <property type="nucleotide sequence ID" value="NZ_REFW01000004.1"/>
</dbReference>
<evidence type="ECO:0000313" key="5">
    <source>
        <dbReference type="Proteomes" id="UP000275256"/>
    </source>
</evidence>
<accession>A0A3M0G9Q0</accession>
<dbReference type="SUPFAM" id="SSF48726">
    <property type="entry name" value="Immunoglobulin"/>
    <property type="match status" value="1"/>
</dbReference>
<dbReference type="Gene3D" id="2.60.40.10">
    <property type="entry name" value="Immunoglobulins"/>
    <property type="match status" value="1"/>
</dbReference>
<evidence type="ECO:0000313" key="4">
    <source>
        <dbReference type="EMBL" id="RMB58333.1"/>
    </source>
</evidence>
<keyword evidence="5" id="KW-1185">Reference proteome</keyword>
<proteinExistence type="predicted"/>
<dbReference type="PROSITE" id="PS50835">
    <property type="entry name" value="IG_LIKE"/>
    <property type="match status" value="1"/>
</dbReference>
<evidence type="ECO:0000256" key="1">
    <source>
        <dbReference type="SAM" id="MobiDB-lite"/>
    </source>
</evidence>
<organism evidence="4 5">
    <name type="scientific">Tessaracoccus antarcticus</name>
    <dbReference type="NCBI Taxonomy" id="2479848"/>
    <lineage>
        <taxon>Bacteria</taxon>
        <taxon>Bacillati</taxon>
        <taxon>Actinomycetota</taxon>
        <taxon>Actinomycetes</taxon>
        <taxon>Propionibacteriales</taxon>
        <taxon>Propionibacteriaceae</taxon>
        <taxon>Tessaracoccus</taxon>
    </lineage>
</organism>